<evidence type="ECO:0000259" key="1">
    <source>
        <dbReference type="SMART" id="SM00256"/>
    </source>
</evidence>
<dbReference type="Pfam" id="PF00646">
    <property type="entry name" value="F-box"/>
    <property type="match status" value="1"/>
</dbReference>
<dbReference type="InterPro" id="IPR015915">
    <property type="entry name" value="Kelch-typ_b-propeller"/>
</dbReference>
<dbReference type="InterPro" id="IPR036047">
    <property type="entry name" value="F-box-like_dom_sf"/>
</dbReference>
<dbReference type="PANTHER" id="PTHR46407">
    <property type="entry name" value="OS02G0208700 PROTEIN"/>
    <property type="match status" value="1"/>
</dbReference>
<dbReference type="Gene3D" id="1.20.1280.50">
    <property type="match status" value="1"/>
</dbReference>
<dbReference type="GO" id="GO:2000762">
    <property type="term" value="P:regulation of phenylpropanoid metabolic process"/>
    <property type="evidence" value="ECO:0007669"/>
    <property type="project" value="InterPro"/>
</dbReference>
<dbReference type="GO" id="GO:0005829">
    <property type="term" value="C:cytosol"/>
    <property type="evidence" value="ECO:0007669"/>
    <property type="project" value="TreeGrafter"/>
</dbReference>
<dbReference type="GO" id="GO:0080037">
    <property type="term" value="P:negative regulation of cytokinin-activated signaling pathway"/>
    <property type="evidence" value="ECO:0007669"/>
    <property type="project" value="InterPro"/>
</dbReference>
<accession>A0A7I8KHG5</accession>
<keyword evidence="3" id="KW-1185">Reference proteome</keyword>
<dbReference type="AlphaFoldDB" id="A0A7I8KHG5"/>
<dbReference type="InterPro" id="IPR006652">
    <property type="entry name" value="Kelch_1"/>
</dbReference>
<evidence type="ECO:0000313" key="3">
    <source>
        <dbReference type="Proteomes" id="UP000663760"/>
    </source>
</evidence>
<dbReference type="SMART" id="SM00256">
    <property type="entry name" value="FBOX"/>
    <property type="match status" value="1"/>
</dbReference>
<dbReference type="Pfam" id="PF01344">
    <property type="entry name" value="Kelch_1"/>
    <property type="match status" value="1"/>
</dbReference>
<dbReference type="SUPFAM" id="SSF117281">
    <property type="entry name" value="Kelch motif"/>
    <property type="match status" value="1"/>
</dbReference>
<dbReference type="CDD" id="cd22152">
    <property type="entry name" value="F-box_AtAFR-like"/>
    <property type="match status" value="1"/>
</dbReference>
<gene>
    <name evidence="2" type="ORF">SI8410_05007247</name>
</gene>
<reference evidence="2" key="1">
    <citation type="submission" date="2020-02" db="EMBL/GenBank/DDBJ databases">
        <authorList>
            <person name="Scholz U."/>
            <person name="Mascher M."/>
            <person name="Fiebig A."/>
        </authorList>
    </citation>
    <scope>NUCLEOTIDE SEQUENCE</scope>
</reference>
<dbReference type="PANTHER" id="PTHR46407:SF21">
    <property type="entry name" value="F-BOX_KELCH-REPEAT PROTEIN SKIP20"/>
    <property type="match status" value="1"/>
</dbReference>
<dbReference type="InterPro" id="IPR001810">
    <property type="entry name" value="F-box_dom"/>
</dbReference>
<feature type="domain" description="F-box" evidence="1">
    <location>
        <begin position="15"/>
        <end position="55"/>
    </location>
</feature>
<proteinExistence type="predicted"/>
<protein>
    <recommendedName>
        <fullName evidence="1">F-box domain-containing protein</fullName>
    </recommendedName>
</protein>
<dbReference type="Proteomes" id="UP000663760">
    <property type="component" value="Chromosome 5"/>
</dbReference>
<dbReference type="SMART" id="SM00612">
    <property type="entry name" value="Kelch"/>
    <property type="match status" value="2"/>
</dbReference>
<evidence type="ECO:0000313" key="2">
    <source>
        <dbReference type="EMBL" id="CAA7396584.1"/>
    </source>
</evidence>
<dbReference type="OrthoDB" id="191037at2759"/>
<name>A0A7I8KHG5_SPIIN</name>
<dbReference type="Gene3D" id="2.120.10.80">
    <property type="entry name" value="Kelch-type beta propeller"/>
    <property type="match status" value="1"/>
</dbReference>
<dbReference type="EMBL" id="LR746268">
    <property type="protein sequence ID" value="CAA7396584.1"/>
    <property type="molecule type" value="Genomic_DNA"/>
</dbReference>
<organism evidence="2 3">
    <name type="scientific">Spirodela intermedia</name>
    <name type="common">Intermediate duckweed</name>
    <dbReference type="NCBI Taxonomy" id="51605"/>
    <lineage>
        <taxon>Eukaryota</taxon>
        <taxon>Viridiplantae</taxon>
        <taxon>Streptophyta</taxon>
        <taxon>Embryophyta</taxon>
        <taxon>Tracheophyta</taxon>
        <taxon>Spermatophyta</taxon>
        <taxon>Magnoliopsida</taxon>
        <taxon>Liliopsida</taxon>
        <taxon>Araceae</taxon>
        <taxon>Lemnoideae</taxon>
        <taxon>Spirodela</taxon>
    </lineage>
</organism>
<dbReference type="SUPFAM" id="SSF81383">
    <property type="entry name" value="F-box domain"/>
    <property type="match status" value="1"/>
</dbReference>
<dbReference type="InterPro" id="IPR044595">
    <property type="entry name" value="KMD1-4"/>
</dbReference>
<sequence>MGSERQEGVLLIPGLPDEVAMDCLARVPYRFHCGLRSVCRGWRDLLGSPLFYSQRRKTGKGEALVCLVQALVPSSSAEEEEEGGAEKAGEKKKNAARAPPCYGLSIYNSTLGEWHRLSFPPASGLAVPLFAQCAAVQASGKIVLMGGWDPTSFDSVSDVYVIDLVTGRGRRGAPMTPARSFFACAVVGPLVYVAGGHDNQKNALRTAAVYDTAADEWRPLPPMADERDECQGVALAGEFWVVSGYGTDSQGRFDPAVECYDPAAGRWRKEEGLWTAGDGLGGAVVPPRSSCFVLEKLCHLYCNEDRREMREYEETERKWKVVGETPATLRSIPCVASVTGGGRLLAVGSDGEHRHSAWLMEGASRKWTQVDTPAGFAGFAYSASSILI</sequence>